<protein>
    <submittedName>
        <fullName evidence="2">Uncharacterized protein</fullName>
    </submittedName>
</protein>
<evidence type="ECO:0000256" key="1">
    <source>
        <dbReference type="SAM" id="MobiDB-lite"/>
    </source>
</evidence>
<dbReference type="OrthoDB" id="9918434at2"/>
<dbReference type="RefSeq" id="WP_159397456.1">
    <property type="nucleotide sequence ID" value="NZ_CP012673.1"/>
</dbReference>
<gene>
    <name evidence="2" type="ORF">SOCE26_062260</name>
</gene>
<name>A0A2L0EZM0_SORCE</name>
<organism evidence="2 3">
    <name type="scientific">Sorangium cellulosum</name>
    <name type="common">Polyangium cellulosum</name>
    <dbReference type="NCBI Taxonomy" id="56"/>
    <lineage>
        <taxon>Bacteria</taxon>
        <taxon>Pseudomonadati</taxon>
        <taxon>Myxococcota</taxon>
        <taxon>Polyangia</taxon>
        <taxon>Polyangiales</taxon>
        <taxon>Polyangiaceae</taxon>
        <taxon>Sorangium</taxon>
    </lineage>
</organism>
<feature type="compositionally biased region" description="Basic and acidic residues" evidence="1">
    <location>
        <begin position="78"/>
        <end position="93"/>
    </location>
</feature>
<sequence>MNSASQQQAGEVWRPGVPQPMTSSPGEQPGEPEKPGNPAGPHVAPDHEIQLPDPGHQPGSNPAERRHPEVPGNPYTREIPEPPPHEVPTHDPTRAGMAGE</sequence>
<dbReference type="AlphaFoldDB" id="A0A2L0EZM0"/>
<dbReference type="EMBL" id="CP012673">
    <property type="protein sequence ID" value="AUX44758.1"/>
    <property type="molecule type" value="Genomic_DNA"/>
</dbReference>
<accession>A0A2L0EZM0</accession>
<evidence type="ECO:0000313" key="2">
    <source>
        <dbReference type="EMBL" id="AUX44758.1"/>
    </source>
</evidence>
<evidence type="ECO:0000313" key="3">
    <source>
        <dbReference type="Proteomes" id="UP000238348"/>
    </source>
</evidence>
<feature type="region of interest" description="Disordered" evidence="1">
    <location>
        <begin position="1"/>
        <end position="100"/>
    </location>
</feature>
<dbReference type="Proteomes" id="UP000238348">
    <property type="component" value="Chromosome"/>
</dbReference>
<proteinExistence type="predicted"/>
<reference evidence="2 3" key="1">
    <citation type="submission" date="2015-09" db="EMBL/GenBank/DDBJ databases">
        <title>Sorangium comparison.</title>
        <authorList>
            <person name="Zaburannyi N."/>
            <person name="Bunk B."/>
            <person name="Overmann J."/>
            <person name="Mueller R."/>
        </authorList>
    </citation>
    <scope>NUCLEOTIDE SEQUENCE [LARGE SCALE GENOMIC DNA]</scope>
    <source>
        <strain evidence="2 3">So ce26</strain>
    </source>
</reference>